<name>A0ABS4NQ13_9BACL</name>
<evidence type="ECO:0000313" key="2">
    <source>
        <dbReference type="EMBL" id="MBP2112163.1"/>
    </source>
</evidence>
<comment type="caution">
    <text evidence="2">The sequence shown here is derived from an EMBL/GenBank/DDBJ whole genome shotgun (WGS) entry which is preliminary data.</text>
</comment>
<dbReference type="Proteomes" id="UP000773462">
    <property type="component" value="Unassembled WGS sequence"/>
</dbReference>
<sequence>MKDVSTTVRERRTIRRFSAAPVEQERIISLVNEAAGLYESEGTPHWRCLYFGTPESREELAESMMAKVTGGRLGKLLPAPMTDLLRRQITGTPAHVIFIAESAGTERERDENYAAVSSIMQTVQLLGWEQGLGMLWYTDPLILSESFYKLIGWREGERFAGILEIGSFDKAPRGRKRTPAERKWTIIGEDSRQLEDAAPFSAYNVLRLLNEAVWAPNDGMREPWRFIYVTGDKTEASGKLQFSEEAPSPPFLLVVAREETDPHKQDEDYAAVCSLIQNFQLLARSEGWQVRRRIPEWVYDRKRCESFGLRPLERIVAVLEAGEHKRYSNSVFPIPAVKITIN</sequence>
<dbReference type="EMBL" id="JAGGLV010000006">
    <property type="protein sequence ID" value="MBP2112163.1"/>
    <property type="molecule type" value="Genomic_DNA"/>
</dbReference>
<evidence type="ECO:0000259" key="1">
    <source>
        <dbReference type="Pfam" id="PF00881"/>
    </source>
</evidence>
<dbReference type="PANTHER" id="PTHR43821:SF1">
    <property type="entry name" value="NAD(P)H NITROREDUCTASE YDJA-RELATED"/>
    <property type="match status" value="1"/>
</dbReference>
<accession>A0ABS4NQ13</accession>
<evidence type="ECO:0000313" key="3">
    <source>
        <dbReference type="Proteomes" id="UP000773462"/>
    </source>
</evidence>
<gene>
    <name evidence="2" type="ORF">J2Z70_002317</name>
</gene>
<dbReference type="Pfam" id="PF00881">
    <property type="entry name" value="Nitroreductase"/>
    <property type="match status" value="1"/>
</dbReference>
<dbReference type="RefSeq" id="WP_209872788.1">
    <property type="nucleotide sequence ID" value="NZ_JAGGLV010000006.1"/>
</dbReference>
<dbReference type="InterPro" id="IPR029479">
    <property type="entry name" value="Nitroreductase"/>
</dbReference>
<proteinExistence type="predicted"/>
<dbReference type="InterPro" id="IPR000415">
    <property type="entry name" value="Nitroreductase-like"/>
</dbReference>
<organism evidence="2 3">
    <name type="scientific">Paenibacillus silagei</name>
    <dbReference type="NCBI Taxonomy" id="1670801"/>
    <lineage>
        <taxon>Bacteria</taxon>
        <taxon>Bacillati</taxon>
        <taxon>Bacillota</taxon>
        <taxon>Bacilli</taxon>
        <taxon>Bacillales</taxon>
        <taxon>Paenibacillaceae</taxon>
        <taxon>Paenibacillus</taxon>
    </lineage>
</organism>
<reference evidence="2 3" key="1">
    <citation type="submission" date="2021-03" db="EMBL/GenBank/DDBJ databases">
        <title>Genomic Encyclopedia of Type Strains, Phase IV (KMG-IV): sequencing the most valuable type-strain genomes for metagenomic binning, comparative biology and taxonomic classification.</title>
        <authorList>
            <person name="Goeker M."/>
        </authorList>
    </citation>
    <scope>NUCLEOTIDE SEQUENCE [LARGE SCALE GENOMIC DNA]</scope>
    <source>
        <strain evidence="2 3">DSM 101953</strain>
    </source>
</reference>
<protein>
    <submittedName>
        <fullName evidence="2">Nitroreductase</fullName>
    </submittedName>
</protein>
<dbReference type="Gene3D" id="3.40.109.10">
    <property type="entry name" value="NADH Oxidase"/>
    <property type="match status" value="2"/>
</dbReference>
<dbReference type="SUPFAM" id="SSF55469">
    <property type="entry name" value="FMN-dependent nitroreductase-like"/>
    <property type="match status" value="2"/>
</dbReference>
<dbReference type="PANTHER" id="PTHR43821">
    <property type="entry name" value="NAD(P)H NITROREDUCTASE YDJA-RELATED"/>
    <property type="match status" value="1"/>
</dbReference>
<dbReference type="InterPro" id="IPR052530">
    <property type="entry name" value="NAD(P)H_nitroreductase"/>
</dbReference>
<keyword evidence="3" id="KW-1185">Reference proteome</keyword>
<feature type="domain" description="Nitroreductase" evidence="1">
    <location>
        <begin position="8"/>
        <end position="166"/>
    </location>
</feature>